<dbReference type="EMBL" id="JPKY01000119">
    <property type="protein sequence ID" value="KFH41683.1"/>
    <property type="molecule type" value="Genomic_DNA"/>
</dbReference>
<dbReference type="GO" id="GO:0004825">
    <property type="term" value="F:methionine-tRNA ligase activity"/>
    <property type="evidence" value="ECO:0007669"/>
    <property type="project" value="UniProtKB-EC"/>
</dbReference>
<dbReference type="Pfam" id="PF13302">
    <property type="entry name" value="Acetyltransf_3"/>
    <property type="match status" value="1"/>
</dbReference>
<evidence type="ECO:0000256" key="2">
    <source>
        <dbReference type="ARBA" id="ARBA00012838"/>
    </source>
</evidence>
<dbReference type="HOGENOM" id="CLU_009710_5_1_1"/>
<dbReference type="SUPFAM" id="SSF52374">
    <property type="entry name" value="Nucleotidylyl transferase"/>
    <property type="match status" value="1"/>
</dbReference>
<gene>
    <name evidence="15" type="ORF">ACRE_076030</name>
</gene>
<evidence type="ECO:0000256" key="4">
    <source>
        <dbReference type="ARBA" id="ARBA00022741"/>
    </source>
</evidence>
<evidence type="ECO:0000313" key="15">
    <source>
        <dbReference type="EMBL" id="KFH41683.1"/>
    </source>
</evidence>
<keyword evidence="4 10" id="KW-0547">Nucleotide-binding</keyword>
<dbReference type="Gene3D" id="1.10.730.10">
    <property type="entry name" value="Isoleucyl-tRNA Synthetase, Domain 1"/>
    <property type="match status" value="1"/>
</dbReference>
<keyword evidence="7 10" id="KW-0030">Aminoacyl-tRNA synthetase</keyword>
<protein>
    <recommendedName>
        <fullName evidence="9">Probable methionine--tRNA ligase, mitochondrial</fullName>
        <ecNumber evidence="2">6.1.1.10</ecNumber>
    </recommendedName>
</protein>
<comment type="caution">
    <text evidence="15">The sequence shown here is derived from an EMBL/GenBank/DDBJ whole genome shotgun (WGS) entry which is preliminary data.</text>
</comment>
<feature type="domain" description="Methionyl/Leucyl tRNA synthetase" evidence="12">
    <location>
        <begin position="57"/>
        <end position="432"/>
    </location>
</feature>
<dbReference type="Pfam" id="PF19303">
    <property type="entry name" value="Anticodon_3"/>
    <property type="match status" value="1"/>
</dbReference>
<comment type="catalytic activity">
    <reaction evidence="8">
        <text>tRNA(Met) + L-methionine + ATP = L-methionyl-tRNA(Met) + AMP + diphosphate</text>
        <dbReference type="Rhea" id="RHEA:13481"/>
        <dbReference type="Rhea" id="RHEA-COMP:9667"/>
        <dbReference type="Rhea" id="RHEA-COMP:9698"/>
        <dbReference type="ChEBI" id="CHEBI:30616"/>
        <dbReference type="ChEBI" id="CHEBI:33019"/>
        <dbReference type="ChEBI" id="CHEBI:57844"/>
        <dbReference type="ChEBI" id="CHEBI:78442"/>
        <dbReference type="ChEBI" id="CHEBI:78530"/>
        <dbReference type="ChEBI" id="CHEBI:456215"/>
        <dbReference type="EC" id="6.1.1.10"/>
    </reaction>
</comment>
<comment type="similarity">
    <text evidence="1 10">Belongs to the class-I aminoacyl-tRNA synthetase family.</text>
</comment>
<keyword evidence="6 10" id="KW-0648">Protein biosynthesis</keyword>
<dbReference type="InterPro" id="IPR009080">
    <property type="entry name" value="tRNAsynth_Ia_anticodon-bd"/>
</dbReference>
<dbReference type="CDD" id="cd00814">
    <property type="entry name" value="MetRS_core"/>
    <property type="match status" value="1"/>
</dbReference>
<dbReference type="InterPro" id="IPR000182">
    <property type="entry name" value="GNAT_dom"/>
</dbReference>
<dbReference type="STRING" id="857340.A0A086SX51"/>
<evidence type="ECO:0000256" key="3">
    <source>
        <dbReference type="ARBA" id="ARBA00022598"/>
    </source>
</evidence>
<dbReference type="InterPro" id="IPR016181">
    <property type="entry name" value="Acyl_CoA_acyltransferase"/>
</dbReference>
<dbReference type="EC" id="6.1.1.10" evidence="2"/>
<dbReference type="Pfam" id="PF09334">
    <property type="entry name" value="tRNA-synt_1g"/>
    <property type="match status" value="1"/>
</dbReference>
<sequence>MIPTGLRSLRGLRSGRFITSPRSLGRSRTHPSWPASQCRCSSSTSESTADTKEKPFYITTPIFYVNAAPHIGHLYTMILADVMKRWQQVKGREAFLSTGTDEHGMKIQQAAYKQEVTPLELCDTNAAKFLALTGEGQISQDAFIRTTQEEHKSAVEKFWTQLKQSLPGSLGLYKGTHAGWYSVDDECFYPEKMVAPFIDPQTGVKVMVCTETNSKVEWIEEETWFFPLTKYKDKLLQFYKDNPGWIQPESKMTEVQNWVENNLEDLSVTRPYKRLQWGIRDPDDAKHTIYVWVDALVNYLTVAGYGSEWHPDWDRSGEKMGLWPADVHVVGKDIIRFHAVYWPAMLLGLGLPLPKKILCHNHWKMSNRKMSKSVGNVVNPTFAVQRWGTDGLRYFLMRHGSLHKDSDYSNDSIYVTYTKDLQANLGNLYYRIFRPQGQTSWSTGEAVDSFARGEFETNKQLDNPTDCATHYSALEERLRSIPQEVEKAMDENEVSAALGHIYSLLSATNRYVTDTAPWKLSKEMHIAGTPIARNWVIFNCAEAVRIASILLQPIIPSKATRLLDEIKVLPERRTLEWAKYGADTGYGLTREDRAALPKRIQSWEAIFPPVATAELTDEQIKEELGGVVANRKIGGHQPTRVAHYIEMEERMGADAVRELVEERESKESQASRVPRSGEAHAWLRAPRPAAISAPKVLLVPYESHHVAKYHGWMQDPEIRQATASEALTLEAEYRNQAEWRRARDKLTFIVCKPIDRSLGGHYEVNFLRMNTFDAMDKMVGDVNFFLHPYDGEDDDGDDGDDDKTHGKGAGREDWLTGEVDIMIADEDSRGEGMGRAAVCAMLVYVQVQLGFILEEYVMNRPEGGGPSGAALKRLMVKIKEGNQASRSLFTGLGFRQEGGVNYFGEVKMVMDLADLQRQPWWDQTLSSWIQIPYGSLREELKYL</sequence>
<dbReference type="AlphaFoldDB" id="A0A086SX51"/>
<dbReference type="Gene3D" id="2.170.220.10">
    <property type="match status" value="1"/>
</dbReference>
<dbReference type="GO" id="GO:0005524">
    <property type="term" value="F:ATP binding"/>
    <property type="evidence" value="ECO:0007669"/>
    <property type="project" value="UniProtKB-KW"/>
</dbReference>
<dbReference type="GO" id="GO:0016747">
    <property type="term" value="F:acyltransferase activity, transferring groups other than amino-acyl groups"/>
    <property type="evidence" value="ECO:0007669"/>
    <property type="project" value="InterPro"/>
</dbReference>
<keyword evidence="16" id="KW-1185">Reference proteome</keyword>
<evidence type="ECO:0000256" key="9">
    <source>
        <dbReference type="ARBA" id="ARBA00068817"/>
    </source>
</evidence>
<dbReference type="Gene3D" id="3.40.50.620">
    <property type="entry name" value="HUPs"/>
    <property type="match status" value="1"/>
</dbReference>
<evidence type="ECO:0000259" key="13">
    <source>
        <dbReference type="Pfam" id="PF13302"/>
    </source>
</evidence>
<dbReference type="InterPro" id="IPR041872">
    <property type="entry name" value="Anticodon_Met"/>
</dbReference>
<dbReference type="Gene3D" id="3.40.630.30">
    <property type="match status" value="1"/>
</dbReference>
<dbReference type="PANTHER" id="PTHR43326">
    <property type="entry name" value="METHIONYL-TRNA SYNTHETASE"/>
    <property type="match status" value="1"/>
</dbReference>
<evidence type="ECO:0000313" key="16">
    <source>
        <dbReference type="Proteomes" id="UP000029964"/>
    </source>
</evidence>
<dbReference type="InterPro" id="IPR014729">
    <property type="entry name" value="Rossmann-like_a/b/a_fold"/>
</dbReference>
<dbReference type="PRINTS" id="PR01041">
    <property type="entry name" value="TRNASYNTHMET"/>
</dbReference>
<dbReference type="InterPro" id="IPR014758">
    <property type="entry name" value="Met-tRNA_synth"/>
</dbReference>
<dbReference type="SUPFAM" id="SSF47323">
    <property type="entry name" value="Anticodon-binding domain of a subclass of class I aminoacyl-tRNA synthetases"/>
    <property type="match status" value="1"/>
</dbReference>
<dbReference type="GO" id="GO:0005739">
    <property type="term" value="C:mitochondrion"/>
    <property type="evidence" value="ECO:0007669"/>
    <property type="project" value="UniProtKB-ARBA"/>
</dbReference>
<feature type="compositionally biased region" description="Acidic residues" evidence="11">
    <location>
        <begin position="791"/>
        <end position="801"/>
    </location>
</feature>
<evidence type="ECO:0000256" key="10">
    <source>
        <dbReference type="RuleBase" id="RU363039"/>
    </source>
</evidence>
<organism evidence="15 16">
    <name type="scientific">Hapsidospora chrysogenum (strain ATCC 11550 / CBS 779.69 / DSM 880 / IAM 14645 / JCM 23072 / IMI 49137)</name>
    <name type="common">Acremonium chrysogenum</name>
    <dbReference type="NCBI Taxonomy" id="857340"/>
    <lineage>
        <taxon>Eukaryota</taxon>
        <taxon>Fungi</taxon>
        <taxon>Dikarya</taxon>
        <taxon>Ascomycota</taxon>
        <taxon>Pezizomycotina</taxon>
        <taxon>Sordariomycetes</taxon>
        <taxon>Hypocreomycetidae</taxon>
        <taxon>Hypocreales</taxon>
        <taxon>Bionectriaceae</taxon>
        <taxon>Hapsidospora</taxon>
    </lineage>
</organism>
<evidence type="ECO:0000256" key="8">
    <source>
        <dbReference type="ARBA" id="ARBA00047364"/>
    </source>
</evidence>
<dbReference type="InterPro" id="IPR015413">
    <property type="entry name" value="Methionyl/Leucyl_tRNA_Synth"/>
</dbReference>
<feature type="domain" description="Methionyl-tRNA synthetase anticodon-binding" evidence="14">
    <location>
        <begin position="471"/>
        <end position="568"/>
    </location>
</feature>
<feature type="region of interest" description="Disordered" evidence="11">
    <location>
        <begin position="18"/>
        <end position="51"/>
    </location>
</feature>
<dbReference type="PANTHER" id="PTHR43326:SF1">
    <property type="entry name" value="METHIONINE--TRNA LIGASE, MITOCHONDRIAL"/>
    <property type="match status" value="1"/>
</dbReference>
<evidence type="ECO:0000259" key="14">
    <source>
        <dbReference type="Pfam" id="PF19303"/>
    </source>
</evidence>
<proteinExistence type="inferred from homology"/>
<dbReference type="Proteomes" id="UP000029964">
    <property type="component" value="Unassembled WGS sequence"/>
</dbReference>
<evidence type="ECO:0000256" key="5">
    <source>
        <dbReference type="ARBA" id="ARBA00022840"/>
    </source>
</evidence>
<dbReference type="NCBIfam" id="TIGR00398">
    <property type="entry name" value="metG"/>
    <property type="match status" value="1"/>
</dbReference>
<evidence type="ECO:0000256" key="1">
    <source>
        <dbReference type="ARBA" id="ARBA00005594"/>
    </source>
</evidence>
<name>A0A086SX51_HAPC1</name>
<reference evidence="16" key="1">
    <citation type="journal article" date="2014" name="Genome Announc.">
        <title>Genome sequence and annotation of Acremonium chrysogenum, producer of the beta-lactam antibiotic cephalosporin C.</title>
        <authorList>
            <person name="Terfehr D."/>
            <person name="Dahlmann T.A."/>
            <person name="Specht T."/>
            <person name="Zadra I."/>
            <person name="Kuernsteiner H."/>
            <person name="Kueck U."/>
        </authorList>
    </citation>
    <scope>NUCLEOTIDE SEQUENCE [LARGE SCALE GENOMIC DNA]</scope>
    <source>
        <strain evidence="16">ATCC 11550 / CBS 779.69 / DSM 880 / IAM 14645 / JCM 23072 / IMI 49137</strain>
    </source>
</reference>
<evidence type="ECO:0000256" key="6">
    <source>
        <dbReference type="ARBA" id="ARBA00022917"/>
    </source>
</evidence>
<feature type="region of interest" description="Disordered" evidence="11">
    <location>
        <begin position="791"/>
        <end position="810"/>
    </location>
</feature>
<dbReference type="SUPFAM" id="SSF55729">
    <property type="entry name" value="Acyl-CoA N-acyltransferases (Nat)"/>
    <property type="match status" value="1"/>
</dbReference>
<dbReference type="InterPro" id="IPR023457">
    <property type="entry name" value="Met-tRNA_synth_2"/>
</dbReference>
<keyword evidence="5 10" id="KW-0067">ATP-binding</keyword>
<keyword evidence="3 10" id="KW-0436">Ligase</keyword>
<evidence type="ECO:0000256" key="7">
    <source>
        <dbReference type="ARBA" id="ARBA00023146"/>
    </source>
</evidence>
<accession>A0A086SX51</accession>
<dbReference type="GO" id="GO:0006431">
    <property type="term" value="P:methionyl-tRNA aminoacylation"/>
    <property type="evidence" value="ECO:0007669"/>
    <property type="project" value="InterPro"/>
</dbReference>
<evidence type="ECO:0000256" key="11">
    <source>
        <dbReference type="SAM" id="MobiDB-lite"/>
    </source>
</evidence>
<dbReference type="OrthoDB" id="24670at2759"/>
<dbReference type="InterPro" id="IPR033911">
    <property type="entry name" value="MetRS_core"/>
</dbReference>
<evidence type="ECO:0000259" key="12">
    <source>
        <dbReference type="Pfam" id="PF09334"/>
    </source>
</evidence>
<dbReference type="FunFam" id="2.170.220.10:FF:000001">
    <property type="entry name" value="methionine--tRNA ligase, mitochondrial"/>
    <property type="match status" value="1"/>
</dbReference>
<feature type="domain" description="N-acetyltransferase" evidence="13">
    <location>
        <begin position="696"/>
        <end position="895"/>
    </location>
</feature>